<dbReference type="InterPro" id="IPR007110">
    <property type="entry name" value="Ig-like_dom"/>
</dbReference>
<dbReference type="Xenbase" id="XB-GENE-29080483">
    <property type="gene designation" value="LOC100490989"/>
</dbReference>
<protein>
    <submittedName>
        <fullName evidence="7">Fc receptor-like protein 6 isoform X1</fullName>
    </submittedName>
</protein>
<dbReference type="InterPro" id="IPR013783">
    <property type="entry name" value="Ig-like_fold"/>
</dbReference>
<organism evidence="6 7">
    <name type="scientific">Xenopus tropicalis</name>
    <name type="common">Western clawed frog</name>
    <name type="synonym">Silurana tropicalis</name>
    <dbReference type="NCBI Taxonomy" id="8364"/>
    <lineage>
        <taxon>Eukaryota</taxon>
        <taxon>Metazoa</taxon>
        <taxon>Chordata</taxon>
        <taxon>Craniata</taxon>
        <taxon>Vertebrata</taxon>
        <taxon>Euteleostomi</taxon>
        <taxon>Amphibia</taxon>
        <taxon>Batrachia</taxon>
        <taxon>Anura</taxon>
        <taxon>Pipoidea</taxon>
        <taxon>Pipidae</taxon>
        <taxon>Xenopodinae</taxon>
        <taxon>Xenopus</taxon>
        <taxon>Silurana</taxon>
    </lineage>
</organism>
<dbReference type="GO" id="GO:0009897">
    <property type="term" value="C:external side of plasma membrane"/>
    <property type="evidence" value="ECO:0000318"/>
    <property type="project" value="GO_Central"/>
</dbReference>
<keyword evidence="2" id="KW-1015">Disulfide bond</keyword>
<evidence type="ECO:0000313" key="7">
    <source>
        <dbReference type="RefSeq" id="XP_002934378.3"/>
    </source>
</evidence>
<feature type="transmembrane region" description="Helical" evidence="3">
    <location>
        <begin position="325"/>
        <end position="346"/>
    </location>
</feature>
<keyword evidence="3" id="KW-0812">Transmembrane</keyword>
<dbReference type="OrthoDB" id="6151406at2759"/>
<dbReference type="GeneID" id="100490989"/>
<dbReference type="AGR" id="Xenbase:XB-GENE-29080483"/>
<evidence type="ECO:0000313" key="6">
    <source>
        <dbReference type="Proteomes" id="UP000008143"/>
    </source>
</evidence>
<dbReference type="Gene3D" id="2.60.40.10">
    <property type="entry name" value="Immunoglobulins"/>
    <property type="match status" value="3"/>
</dbReference>
<dbReference type="OMA" id="LRIMEFQ"/>
<dbReference type="InterPro" id="IPR003599">
    <property type="entry name" value="Ig_sub"/>
</dbReference>
<evidence type="ECO:0000256" key="3">
    <source>
        <dbReference type="SAM" id="Phobius"/>
    </source>
</evidence>
<accession>A0A8J0QNK1</accession>
<dbReference type="InterPro" id="IPR036179">
    <property type="entry name" value="Ig-like_dom_sf"/>
</dbReference>
<evidence type="ECO:0000256" key="2">
    <source>
        <dbReference type="ARBA" id="ARBA00023157"/>
    </source>
</evidence>
<dbReference type="InterPro" id="IPR050488">
    <property type="entry name" value="Ig_Fc_receptor"/>
</dbReference>
<dbReference type="Proteomes" id="UP000008143">
    <property type="component" value="Chromosome 1"/>
</dbReference>
<gene>
    <name evidence="7 8" type="primary">LOC100490989</name>
</gene>
<evidence type="ECO:0000256" key="1">
    <source>
        <dbReference type="ARBA" id="ARBA00022729"/>
    </source>
</evidence>
<keyword evidence="1 4" id="KW-0732">Signal</keyword>
<dbReference type="Pfam" id="PF13895">
    <property type="entry name" value="Ig_2"/>
    <property type="match status" value="2"/>
</dbReference>
<evidence type="ECO:0000259" key="5">
    <source>
        <dbReference type="PROSITE" id="PS50835"/>
    </source>
</evidence>
<proteinExistence type="predicted"/>
<dbReference type="RefSeq" id="XP_002934378.3">
    <property type="nucleotide sequence ID" value="XM_002934332.5"/>
</dbReference>
<dbReference type="PANTHER" id="PTHR11481">
    <property type="entry name" value="IMMUNOGLOBULIN FC RECEPTOR"/>
    <property type="match status" value="1"/>
</dbReference>
<evidence type="ECO:0000313" key="8">
    <source>
        <dbReference type="Xenbase" id="XB-GENE-29080483"/>
    </source>
</evidence>
<reference evidence="7" key="1">
    <citation type="submission" date="2025-08" db="UniProtKB">
        <authorList>
            <consortium name="RefSeq"/>
        </authorList>
    </citation>
    <scope>IDENTIFICATION</scope>
    <source>
        <strain evidence="7">Nigerian</strain>
        <tissue evidence="7">Liver and blood</tissue>
    </source>
</reference>
<dbReference type="GO" id="GO:0004888">
    <property type="term" value="F:transmembrane signaling receptor activity"/>
    <property type="evidence" value="ECO:0000318"/>
    <property type="project" value="GO_Central"/>
</dbReference>
<dbReference type="GO" id="GO:0007166">
    <property type="term" value="P:cell surface receptor signaling pathway"/>
    <property type="evidence" value="ECO:0000318"/>
    <property type="project" value="GO_Central"/>
</dbReference>
<feature type="domain" description="Ig-like" evidence="5">
    <location>
        <begin position="21"/>
        <end position="105"/>
    </location>
</feature>
<dbReference type="PROSITE" id="PS50835">
    <property type="entry name" value="IG_LIKE"/>
    <property type="match status" value="2"/>
</dbReference>
<name>A0A8J0QNK1_XENTR</name>
<dbReference type="KEGG" id="xtr:100490989"/>
<dbReference type="PANTHER" id="PTHR11481:SF120">
    <property type="entry name" value="FC RECEPTOR-LIKE PROTEIN 6 ISOFORM X1"/>
    <property type="match status" value="1"/>
</dbReference>
<keyword evidence="6" id="KW-1185">Reference proteome</keyword>
<keyword evidence="3" id="KW-0472">Membrane</keyword>
<dbReference type="SMART" id="SM00409">
    <property type="entry name" value="IG"/>
    <property type="match status" value="2"/>
</dbReference>
<feature type="domain" description="Ig-like" evidence="5">
    <location>
        <begin position="115"/>
        <end position="196"/>
    </location>
</feature>
<dbReference type="GO" id="GO:0006955">
    <property type="term" value="P:immune response"/>
    <property type="evidence" value="ECO:0000318"/>
    <property type="project" value="GO_Central"/>
</dbReference>
<evidence type="ECO:0000256" key="4">
    <source>
        <dbReference type="SAM" id="SignalP"/>
    </source>
</evidence>
<dbReference type="AlphaFoldDB" id="A0A8J0QNK1"/>
<feature type="signal peptide" evidence="4">
    <location>
        <begin position="1"/>
        <end position="21"/>
    </location>
</feature>
<feature type="chain" id="PRO_5035216956" evidence="4">
    <location>
        <begin position="22"/>
        <end position="364"/>
    </location>
</feature>
<keyword evidence="3" id="KW-1133">Transmembrane helix</keyword>
<sequence length="364" mass="40651">MAVTVCFIIIIILSTALTGAAQVVVIRFEPERTVYIEGEALTIRCLAEKPSNIRSYSFFKDGSETQKTNSNILSKPLLTRTDSGLYFCTYTRTTSNDSTESNPITLNVIERPATPSLSFQPQFSVYVKGQQVTVSCLILNRVGITGIYLYQDGRLLTEADNFGVLNIMEIQEWNAGNYSCVTTIQVSGRDIQSRSSEYKAIAVTQPLPVPTLRVFPSNPQTENTEVQLICETALPSTIHGYRFYKDGREVTGTAGQKDNVFVIAEYNSLSEGCYFCQTFRVELAQEIKSPESSMRFLTDKEIDRRGCDGKEIQIDSVFSLQGIKLYGSVLVGKILVLLLLSLFFGVRITLINLRIKKAETEPQR</sequence>
<dbReference type="SUPFAM" id="SSF48726">
    <property type="entry name" value="Immunoglobulin"/>
    <property type="match status" value="3"/>
</dbReference>